<reference evidence="7 8" key="1">
    <citation type="journal article" date="2024" name="Proc. Natl. Acad. Sci. U.S.A.">
        <title>The genetic regulatory architecture and epigenomic basis for age-related changes in rattlesnake venom.</title>
        <authorList>
            <person name="Hogan M.P."/>
            <person name="Holding M.L."/>
            <person name="Nystrom G.S."/>
            <person name="Colston T.J."/>
            <person name="Bartlett D.A."/>
            <person name="Mason A.J."/>
            <person name="Ellsworth S.A."/>
            <person name="Rautsaw R.M."/>
            <person name="Lawrence K.C."/>
            <person name="Strickland J.L."/>
            <person name="He B."/>
            <person name="Fraser P."/>
            <person name="Margres M.J."/>
            <person name="Gilbert D.M."/>
            <person name="Gibbs H.L."/>
            <person name="Parkinson C.L."/>
            <person name="Rokyta D.R."/>
        </authorList>
    </citation>
    <scope>NUCLEOTIDE SEQUENCE [LARGE SCALE GENOMIC DNA]</scope>
    <source>
        <strain evidence="7">DRR0105</strain>
    </source>
</reference>
<dbReference type="PANTHER" id="PTHR14619">
    <property type="entry name" value="NEURON-DERIVED NEUROTROPHIC FACTOR"/>
    <property type="match status" value="1"/>
</dbReference>
<evidence type="ECO:0000313" key="7">
    <source>
        <dbReference type="EMBL" id="KAK9398904.1"/>
    </source>
</evidence>
<dbReference type="Proteomes" id="UP001474421">
    <property type="component" value="Unassembled WGS sequence"/>
</dbReference>
<keyword evidence="5" id="KW-0812">Transmembrane</keyword>
<dbReference type="GO" id="GO:0008201">
    <property type="term" value="F:heparin binding"/>
    <property type="evidence" value="ECO:0007669"/>
    <property type="project" value="TreeGrafter"/>
</dbReference>
<proteinExistence type="predicted"/>
<keyword evidence="3" id="KW-0677">Repeat</keyword>
<evidence type="ECO:0000313" key="8">
    <source>
        <dbReference type="Proteomes" id="UP001474421"/>
    </source>
</evidence>
<accession>A0AAW1BA23</accession>
<keyword evidence="5" id="KW-1133">Transmembrane helix</keyword>
<evidence type="ECO:0000256" key="4">
    <source>
        <dbReference type="SAM" id="MobiDB-lite"/>
    </source>
</evidence>
<organism evidence="7 8">
    <name type="scientific">Crotalus adamanteus</name>
    <name type="common">Eastern diamondback rattlesnake</name>
    <dbReference type="NCBI Taxonomy" id="8729"/>
    <lineage>
        <taxon>Eukaryota</taxon>
        <taxon>Metazoa</taxon>
        <taxon>Chordata</taxon>
        <taxon>Craniata</taxon>
        <taxon>Vertebrata</taxon>
        <taxon>Euteleostomi</taxon>
        <taxon>Lepidosauria</taxon>
        <taxon>Squamata</taxon>
        <taxon>Bifurcata</taxon>
        <taxon>Unidentata</taxon>
        <taxon>Episquamata</taxon>
        <taxon>Toxicofera</taxon>
        <taxon>Serpentes</taxon>
        <taxon>Colubroidea</taxon>
        <taxon>Viperidae</taxon>
        <taxon>Crotalinae</taxon>
        <taxon>Crotalus</taxon>
    </lineage>
</organism>
<keyword evidence="5" id="KW-0472">Membrane</keyword>
<name>A0AAW1BA23_CROAD</name>
<dbReference type="GO" id="GO:0030198">
    <property type="term" value="P:extracellular matrix organization"/>
    <property type="evidence" value="ECO:0007669"/>
    <property type="project" value="TreeGrafter"/>
</dbReference>
<dbReference type="InterPro" id="IPR056225">
    <property type="entry name" value="NDNF_N"/>
</dbReference>
<keyword evidence="2" id="KW-0964">Secreted</keyword>
<comment type="subcellular location">
    <subcellularLocation>
        <location evidence="1">Secreted</location>
    </subcellularLocation>
</comment>
<dbReference type="Pfam" id="PF24354">
    <property type="entry name" value="NDNF_N"/>
    <property type="match status" value="1"/>
</dbReference>
<feature type="region of interest" description="Disordered" evidence="4">
    <location>
        <begin position="268"/>
        <end position="287"/>
    </location>
</feature>
<comment type="caution">
    <text evidence="7">The sequence shown here is derived from an EMBL/GenBank/DDBJ whole genome shotgun (WGS) entry which is preliminary data.</text>
</comment>
<feature type="transmembrane region" description="Helical" evidence="5">
    <location>
        <begin position="173"/>
        <end position="192"/>
    </location>
</feature>
<evidence type="ECO:0000256" key="3">
    <source>
        <dbReference type="ARBA" id="ARBA00022737"/>
    </source>
</evidence>
<dbReference type="PANTHER" id="PTHR14619:SF1">
    <property type="entry name" value="PROTEIN NDNF"/>
    <property type="match status" value="1"/>
</dbReference>
<dbReference type="AlphaFoldDB" id="A0AAW1BA23"/>
<sequence length="347" mass="39206">MNYEYAHRCKPAYKPVRGAPLPRDNWHGREKAPVTGPRRVLHRRLVGARWPCARFVRAREHAPKRSSPLPGSANFASVSFTFGEFSSLEEWKEYNSLRLSFCPLKKEEEQKSKETSGQGLRLGGKVFRFLVPLFVAGKELRASSVLLRSQVSAPDELGARSARANQGWSFRMLLMRCSIFYLFLLLPLSSWMQKLPTRDEELFQMQIQDKTFFHDSSVLPDGAEISSYLFRGTPKRFFFVVEEDNTPFAVTVTPCDTPLEWKLSLQDLPEESSGEDSGDSEPLEQQNQQLISEEGTELFSYRGNDVEYFVSSASPSGVYQNAGSYILANYIGGGEEMDGSLFVFSTG</sequence>
<dbReference type="EMBL" id="JAOTOJ010000007">
    <property type="protein sequence ID" value="KAK9398904.1"/>
    <property type="molecule type" value="Genomic_DNA"/>
</dbReference>
<feature type="compositionally biased region" description="Acidic residues" evidence="4">
    <location>
        <begin position="268"/>
        <end position="282"/>
    </location>
</feature>
<gene>
    <name evidence="7" type="ORF">NXF25_013873</name>
</gene>
<evidence type="ECO:0000256" key="2">
    <source>
        <dbReference type="ARBA" id="ARBA00022525"/>
    </source>
</evidence>
<evidence type="ECO:0000259" key="6">
    <source>
        <dbReference type="Pfam" id="PF24354"/>
    </source>
</evidence>
<protein>
    <submittedName>
        <fullName evidence="7">Protein NDNF</fullName>
    </submittedName>
</protein>
<keyword evidence="8" id="KW-1185">Reference proteome</keyword>
<evidence type="ECO:0000256" key="5">
    <source>
        <dbReference type="SAM" id="Phobius"/>
    </source>
</evidence>
<feature type="domain" description="Neuron-derived neurotrophic factor N-terminal" evidence="6">
    <location>
        <begin position="214"/>
        <end position="319"/>
    </location>
</feature>
<evidence type="ECO:0000256" key="1">
    <source>
        <dbReference type="ARBA" id="ARBA00004613"/>
    </source>
</evidence>
<dbReference type="GO" id="GO:0005576">
    <property type="term" value="C:extracellular region"/>
    <property type="evidence" value="ECO:0007669"/>
    <property type="project" value="UniProtKB-SubCell"/>
</dbReference>
<dbReference type="InterPro" id="IPR019326">
    <property type="entry name" value="NDNF"/>
</dbReference>